<evidence type="ECO:0000313" key="3">
    <source>
        <dbReference type="EMBL" id="HJB97471.1"/>
    </source>
</evidence>
<feature type="signal peptide" evidence="2">
    <location>
        <begin position="1"/>
        <end position="31"/>
    </location>
</feature>
<name>A0A9D2SF65_9FIRM</name>
<protein>
    <recommendedName>
        <fullName evidence="5">DUF5105 domain-containing protein</fullName>
    </recommendedName>
</protein>
<reference evidence="3" key="2">
    <citation type="submission" date="2021-04" db="EMBL/GenBank/DDBJ databases">
        <authorList>
            <person name="Gilroy R."/>
        </authorList>
    </citation>
    <scope>NUCLEOTIDE SEQUENCE</scope>
    <source>
        <strain evidence="3">CHK185-1770</strain>
    </source>
</reference>
<organism evidence="3 4">
    <name type="scientific">Candidatus Acutalibacter pullicola</name>
    <dbReference type="NCBI Taxonomy" id="2838417"/>
    <lineage>
        <taxon>Bacteria</taxon>
        <taxon>Bacillati</taxon>
        <taxon>Bacillota</taxon>
        <taxon>Clostridia</taxon>
        <taxon>Eubacteriales</taxon>
        <taxon>Acutalibacteraceae</taxon>
        <taxon>Acutalibacter</taxon>
    </lineage>
</organism>
<evidence type="ECO:0000256" key="1">
    <source>
        <dbReference type="SAM" id="MobiDB-lite"/>
    </source>
</evidence>
<evidence type="ECO:0000313" key="4">
    <source>
        <dbReference type="Proteomes" id="UP000826793"/>
    </source>
</evidence>
<feature type="region of interest" description="Disordered" evidence="1">
    <location>
        <begin position="146"/>
        <end position="199"/>
    </location>
</feature>
<dbReference type="Proteomes" id="UP000826793">
    <property type="component" value="Unassembled WGS sequence"/>
</dbReference>
<gene>
    <name evidence="3" type="ORF">H9710_02700</name>
</gene>
<feature type="chain" id="PRO_5038745561" description="DUF5105 domain-containing protein" evidence="2">
    <location>
        <begin position="32"/>
        <end position="264"/>
    </location>
</feature>
<feature type="compositionally biased region" description="Acidic residues" evidence="1">
    <location>
        <begin position="163"/>
        <end position="199"/>
    </location>
</feature>
<accession>A0A9D2SF65</accession>
<reference evidence="3" key="1">
    <citation type="journal article" date="2021" name="PeerJ">
        <title>Extensive microbial diversity within the chicken gut microbiome revealed by metagenomics and culture.</title>
        <authorList>
            <person name="Gilroy R."/>
            <person name="Ravi A."/>
            <person name="Getino M."/>
            <person name="Pursley I."/>
            <person name="Horton D.L."/>
            <person name="Alikhan N.F."/>
            <person name="Baker D."/>
            <person name="Gharbi K."/>
            <person name="Hall N."/>
            <person name="Watson M."/>
            <person name="Adriaenssens E.M."/>
            <person name="Foster-Nyarko E."/>
            <person name="Jarju S."/>
            <person name="Secka A."/>
            <person name="Antonio M."/>
            <person name="Oren A."/>
            <person name="Chaudhuri R.R."/>
            <person name="La Ragione R."/>
            <person name="Hildebrand F."/>
            <person name="Pallen M.J."/>
        </authorList>
    </citation>
    <scope>NUCLEOTIDE SEQUENCE</scope>
    <source>
        <strain evidence="3">CHK185-1770</strain>
    </source>
</reference>
<dbReference type="EMBL" id="DWXG01000022">
    <property type="protein sequence ID" value="HJB97471.1"/>
    <property type="molecule type" value="Genomic_DNA"/>
</dbReference>
<proteinExistence type="predicted"/>
<evidence type="ECO:0008006" key="5">
    <source>
        <dbReference type="Google" id="ProtNLM"/>
    </source>
</evidence>
<dbReference type="PROSITE" id="PS51257">
    <property type="entry name" value="PROKAR_LIPOPROTEIN"/>
    <property type="match status" value="1"/>
</dbReference>
<keyword evidence="2" id="KW-0732">Signal</keyword>
<evidence type="ECO:0000256" key="2">
    <source>
        <dbReference type="SAM" id="SignalP"/>
    </source>
</evidence>
<sequence>MTARKKSVLGAVALCLSLLLGGCSLPGTSFADYDVSGYFQALFDSCYKGENEDYMAVAGTNEAGAQQNNVTTVENAAVNFCNTYGLSPSDSQLGQLEEVMRQAFLSASYVVKDEEKVESGYYLEVEIDPIVNFQNLEDTISQLREEAEQEATQANSSSREESSADEESGDGYDYGYDDGYGDSQDTTEEDVSSSALEEDTEPVAANTLFVDKVIAYCQGQLNALQHSGTAVTISLDIRQTSEGELQLDTNQLDTIDRTVLPFHS</sequence>
<dbReference type="AlphaFoldDB" id="A0A9D2SF65"/>
<comment type="caution">
    <text evidence="3">The sequence shown here is derived from an EMBL/GenBank/DDBJ whole genome shotgun (WGS) entry which is preliminary data.</text>
</comment>